<keyword evidence="4" id="KW-0735">Signal-anchor</keyword>
<evidence type="ECO:0000256" key="1">
    <source>
        <dbReference type="ARBA" id="ARBA00004323"/>
    </source>
</evidence>
<feature type="domain" description="Exostosin GT47" evidence="7">
    <location>
        <begin position="62"/>
        <end position="164"/>
    </location>
</feature>
<keyword evidence="5" id="KW-0333">Golgi apparatus</keyword>
<evidence type="ECO:0000256" key="4">
    <source>
        <dbReference type="ARBA" id="ARBA00022968"/>
    </source>
</evidence>
<dbReference type="GO" id="GO:0016757">
    <property type="term" value="F:glycosyltransferase activity"/>
    <property type="evidence" value="ECO:0007669"/>
    <property type="project" value="UniProtKB-KW"/>
</dbReference>
<dbReference type="AlphaFoldDB" id="A0A453NP46"/>
<dbReference type="Gramene" id="AET6Gv20439400.5">
    <property type="protein sequence ID" value="AET6Gv20439400.5"/>
    <property type="gene ID" value="AET6Gv20439400"/>
</dbReference>
<accession>A0A453NP46</accession>
<dbReference type="PANTHER" id="PTHR11062:SF43">
    <property type="entry name" value="EXOSTOSIN FAMILY PROTEIN"/>
    <property type="match status" value="1"/>
</dbReference>
<reference evidence="8" key="5">
    <citation type="journal article" date="2021" name="G3 (Bethesda)">
        <title>Aegilops tauschii genome assembly Aet v5.0 features greater sequence contiguity and improved annotation.</title>
        <authorList>
            <person name="Wang L."/>
            <person name="Zhu T."/>
            <person name="Rodriguez J.C."/>
            <person name="Deal K.R."/>
            <person name="Dubcovsky J."/>
            <person name="McGuire P.E."/>
            <person name="Lux T."/>
            <person name="Spannagl M."/>
            <person name="Mayer K.F.X."/>
            <person name="Baldrich P."/>
            <person name="Meyers B.C."/>
            <person name="Huo N."/>
            <person name="Gu Y.Q."/>
            <person name="Zhou H."/>
            <person name="Devos K.M."/>
            <person name="Bennetzen J.L."/>
            <person name="Unver T."/>
            <person name="Budak H."/>
            <person name="Gulick P.J."/>
            <person name="Galiba G."/>
            <person name="Kalapos B."/>
            <person name="Nelson D.R."/>
            <person name="Li P."/>
            <person name="You F.M."/>
            <person name="Luo M.C."/>
            <person name="Dvorak J."/>
        </authorList>
    </citation>
    <scope>NUCLEOTIDE SEQUENCE [LARGE SCALE GENOMIC DNA]</scope>
    <source>
        <strain evidence="8">cv. AL8/78</strain>
    </source>
</reference>
<reference evidence="9" key="1">
    <citation type="journal article" date="2014" name="Science">
        <title>Ancient hybridizations among the ancestral genomes of bread wheat.</title>
        <authorList>
            <consortium name="International Wheat Genome Sequencing Consortium,"/>
            <person name="Marcussen T."/>
            <person name="Sandve S.R."/>
            <person name="Heier L."/>
            <person name="Spannagl M."/>
            <person name="Pfeifer M."/>
            <person name="Jakobsen K.S."/>
            <person name="Wulff B.B."/>
            <person name="Steuernagel B."/>
            <person name="Mayer K.F."/>
            <person name="Olsen O.A."/>
        </authorList>
    </citation>
    <scope>NUCLEOTIDE SEQUENCE [LARGE SCALE GENOMIC DNA]</scope>
    <source>
        <strain evidence="9">cv. AL8/78</strain>
    </source>
</reference>
<evidence type="ECO:0000256" key="6">
    <source>
        <dbReference type="SAM" id="MobiDB-lite"/>
    </source>
</evidence>
<evidence type="ECO:0000313" key="9">
    <source>
        <dbReference type="Proteomes" id="UP000015105"/>
    </source>
</evidence>
<reference evidence="8" key="3">
    <citation type="journal article" date="2017" name="Nature">
        <title>Genome sequence of the progenitor of the wheat D genome Aegilops tauschii.</title>
        <authorList>
            <person name="Luo M.C."/>
            <person name="Gu Y.Q."/>
            <person name="Puiu D."/>
            <person name="Wang H."/>
            <person name="Twardziok S.O."/>
            <person name="Deal K.R."/>
            <person name="Huo N."/>
            <person name="Zhu T."/>
            <person name="Wang L."/>
            <person name="Wang Y."/>
            <person name="McGuire P.E."/>
            <person name="Liu S."/>
            <person name="Long H."/>
            <person name="Ramasamy R.K."/>
            <person name="Rodriguez J.C."/>
            <person name="Van S.L."/>
            <person name="Yuan L."/>
            <person name="Wang Z."/>
            <person name="Xia Z."/>
            <person name="Xiao L."/>
            <person name="Anderson O.D."/>
            <person name="Ouyang S."/>
            <person name="Liang Y."/>
            <person name="Zimin A.V."/>
            <person name="Pertea G."/>
            <person name="Qi P."/>
            <person name="Bennetzen J.L."/>
            <person name="Dai X."/>
            <person name="Dawson M.W."/>
            <person name="Muller H.G."/>
            <person name="Kugler K."/>
            <person name="Rivarola-Duarte L."/>
            <person name="Spannagl M."/>
            <person name="Mayer K.F.X."/>
            <person name="Lu F.H."/>
            <person name="Bevan M.W."/>
            <person name="Leroy P."/>
            <person name="Li P."/>
            <person name="You F.M."/>
            <person name="Sun Q."/>
            <person name="Liu Z."/>
            <person name="Lyons E."/>
            <person name="Wicker T."/>
            <person name="Salzberg S.L."/>
            <person name="Devos K.M."/>
            <person name="Dvorak J."/>
        </authorList>
    </citation>
    <scope>NUCLEOTIDE SEQUENCE [LARGE SCALE GENOMIC DNA]</scope>
    <source>
        <strain evidence="8">cv. AL8/78</strain>
    </source>
</reference>
<dbReference type="Pfam" id="PF03016">
    <property type="entry name" value="Exostosin_GT47"/>
    <property type="match status" value="1"/>
</dbReference>
<dbReference type="InterPro" id="IPR040911">
    <property type="entry name" value="Exostosin_GT47"/>
</dbReference>
<reference evidence="8" key="4">
    <citation type="submission" date="2019-03" db="UniProtKB">
        <authorList>
            <consortium name="EnsemblPlants"/>
        </authorList>
    </citation>
    <scope>IDENTIFICATION</scope>
</reference>
<keyword evidence="4" id="KW-0812">Transmembrane</keyword>
<dbReference type="Proteomes" id="UP000015105">
    <property type="component" value="Chromosome 6D"/>
</dbReference>
<evidence type="ECO:0000259" key="7">
    <source>
        <dbReference type="Pfam" id="PF03016"/>
    </source>
</evidence>
<sequence>GLPLARGVRGGVRGDGAELQGLHLPGRRPQDLLPDAPEAHGQVRQRGILLPEHSGEPLSHRRPRQGRPLLRPHLAPQDARQVLQGTSYENMTMIVKDYVEGLISKYPYWNRTLGADHFFVACHDVGVRAFEGLPFMVKNSIRAVCSPSYNVDFIPHKDVALPQVLQPFALPEGGNDIENR</sequence>
<keyword evidence="3" id="KW-0328">Glycosyltransferase</keyword>
<comment type="subcellular location">
    <subcellularLocation>
        <location evidence="1">Golgi apparatus membrane</location>
        <topology evidence="1">Single-pass type II membrane protein</topology>
    </subcellularLocation>
</comment>
<name>A0A453NP46_AEGTS</name>
<keyword evidence="9" id="KW-1185">Reference proteome</keyword>
<dbReference type="InterPro" id="IPR004263">
    <property type="entry name" value="Exostosin"/>
</dbReference>
<evidence type="ECO:0000256" key="3">
    <source>
        <dbReference type="ARBA" id="ARBA00022676"/>
    </source>
</evidence>
<evidence type="ECO:0000313" key="8">
    <source>
        <dbReference type="EnsemblPlants" id="AET6Gv20439400.5"/>
    </source>
</evidence>
<keyword evidence="3" id="KW-0808">Transferase</keyword>
<dbReference type="GO" id="GO:0000139">
    <property type="term" value="C:Golgi membrane"/>
    <property type="evidence" value="ECO:0007669"/>
    <property type="project" value="UniProtKB-SubCell"/>
</dbReference>
<dbReference type="PANTHER" id="PTHR11062">
    <property type="entry name" value="EXOSTOSIN HEPARAN SULFATE GLYCOSYLTRANSFERASE -RELATED"/>
    <property type="match status" value="1"/>
</dbReference>
<proteinExistence type="inferred from homology"/>
<organism evidence="8 9">
    <name type="scientific">Aegilops tauschii subsp. strangulata</name>
    <name type="common">Goatgrass</name>
    <dbReference type="NCBI Taxonomy" id="200361"/>
    <lineage>
        <taxon>Eukaryota</taxon>
        <taxon>Viridiplantae</taxon>
        <taxon>Streptophyta</taxon>
        <taxon>Embryophyta</taxon>
        <taxon>Tracheophyta</taxon>
        <taxon>Spermatophyta</taxon>
        <taxon>Magnoliopsida</taxon>
        <taxon>Liliopsida</taxon>
        <taxon>Poales</taxon>
        <taxon>Poaceae</taxon>
        <taxon>BOP clade</taxon>
        <taxon>Pooideae</taxon>
        <taxon>Triticodae</taxon>
        <taxon>Triticeae</taxon>
        <taxon>Triticinae</taxon>
        <taxon>Aegilops</taxon>
    </lineage>
</organism>
<evidence type="ECO:0000256" key="5">
    <source>
        <dbReference type="ARBA" id="ARBA00023034"/>
    </source>
</evidence>
<evidence type="ECO:0000256" key="2">
    <source>
        <dbReference type="ARBA" id="ARBA00010271"/>
    </source>
</evidence>
<dbReference type="EnsemblPlants" id="AET6Gv20439400.5">
    <property type="protein sequence ID" value="AET6Gv20439400.5"/>
    <property type="gene ID" value="AET6Gv20439400"/>
</dbReference>
<protein>
    <recommendedName>
        <fullName evidence="7">Exostosin GT47 domain-containing protein</fullName>
    </recommendedName>
</protein>
<comment type="similarity">
    <text evidence="2">Belongs to the glycosyltransferase 47 family.</text>
</comment>
<feature type="region of interest" description="Disordered" evidence="6">
    <location>
        <begin position="1"/>
        <end position="71"/>
    </location>
</feature>
<reference evidence="9" key="2">
    <citation type="journal article" date="2017" name="Nat. Plants">
        <title>The Aegilops tauschii genome reveals multiple impacts of transposons.</title>
        <authorList>
            <person name="Zhao G."/>
            <person name="Zou C."/>
            <person name="Li K."/>
            <person name="Wang K."/>
            <person name="Li T."/>
            <person name="Gao L."/>
            <person name="Zhang X."/>
            <person name="Wang H."/>
            <person name="Yang Z."/>
            <person name="Liu X."/>
            <person name="Jiang W."/>
            <person name="Mao L."/>
            <person name="Kong X."/>
            <person name="Jiao Y."/>
            <person name="Jia J."/>
        </authorList>
    </citation>
    <scope>NUCLEOTIDE SEQUENCE [LARGE SCALE GENOMIC DNA]</scope>
    <source>
        <strain evidence="9">cv. AL8/78</strain>
    </source>
</reference>